<dbReference type="EMBL" id="JBHSMH010000007">
    <property type="protein sequence ID" value="MFC5468200.1"/>
    <property type="molecule type" value="Genomic_DNA"/>
</dbReference>
<evidence type="ECO:0000313" key="2">
    <source>
        <dbReference type="EMBL" id="MFC5468200.1"/>
    </source>
</evidence>
<keyword evidence="1" id="KW-0812">Transmembrane</keyword>
<feature type="transmembrane region" description="Helical" evidence="1">
    <location>
        <begin position="42"/>
        <end position="64"/>
    </location>
</feature>
<gene>
    <name evidence="2" type="ORF">ACFPPD_05670</name>
</gene>
<evidence type="ECO:0008006" key="4">
    <source>
        <dbReference type="Google" id="ProtNLM"/>
    </source>
</evidence>
<comment type="caution">
    <text evidence="2">The sequence shown here is derived from an EMBL/GenBank/DDBJ whole genome shotgun (WGS) entry which is preliminary data.</text>
</comment>
<dbReference type="RefSeq" id="WP_209746644.1">
    <property type="nucleotide sequence ID" value="NZ_JBHSMH010000007.1"/>
</dbReference>
<keyword evidence="3" id="KW-1185">Reference proteome</keyword>
<organism evidence="2 3">
    <name type="scientific">Cohnella suwonensis</name>
    <dbReference type="NCBI Taxonomy" id="696072"/>
    <lineage>
        <taxon>Bacteria</taxon>
        <taxon>Bacillati</taxon>
        <taxon>Bacillota</taxon>
        <taxon>Bacilli</taxon>
        <taxon>Bacillales</taxon>
        <taxon>Paenibacillaceae</taxon>
        <taxon>Cohnella</taxon>
    </lineage>
</organism>
<accession>A0ABW0LQM5</accession>
<evidence type="ECO:0000313" key="3">
    <source>
        <dbReference type="Proteomes" id="UP001596105"/>
    </source>
</evidence>
<protein>
    <recommendedName>
        <fullName evidence="4">DUF3298 domain-containing protein</fullName>
    </recommendedName>
</protein>
<dbReference type="Proteomes" id="UP001596105">
    <property type="component" value="Unassembled WGS sequence"/>
</dbReference>
<evidence type="ECO:0000256" key="1">
    <source>
        <dbReference type="SAM" id="Phobius"/>
    </source>
</evidence>
<keyword evidence="1" id="KW-0472">Membrane</keyword>
<name>A0ABW0LQM5_9BACL</name>
<proteinExistence type="predicted"/>
<reference evidence="3" key="1">
    <citation type="journal article" date="2019" name="Int. J. Syst. Evol. Microbiol.">
        <title>The Global Catalogue of Microorganisms (GCM) 10K type strain sequencing project: providing services to taxonomists for standard genome sequencing and annotation.</title>
        <authorList>
            <consortium name="The Broad Institute Genomics Platform"/>
            <consortium name="The Broad Institute Genome Sequencing Center for Infectious Disease"/>
            <person name="Wu L."/>
            <person name="Ma J."/>
        </authorList>
    </citation>
    <scope>NUCLEOTIDE SEQUENCE [LARGE SCALE GENOMIC DNA]</scope>
    <source>
        <strain evidence="3">CCUG 57113</strain>
    </source>
</reference>
<keyword evidence="1" id="KW-1133">Transmembrane helix</keyword>
<sequence length="322" mass="35871">MNKEDYKRAFGKIEPDAHYEQRLARNLSEYGRSKASGLKRRAMVSAAVGLAVVACAGIITFSGLDGGSNPIATQPPGQTVADGSVFIPKLELPEKTNAMMQMIGLIVYQGRIYTQTSTRIPPEAAEAVLGEKIGRTKANIDEWSSQSEYAEELASTVGELDVYTVQGYDSDFRIMTYQIFDGRIVTEYYECLNGIRISSGVDLLGKLNIVGNVQSASWETYDSWNNSQNQRHELAVDATLDNFLKALSTAKPIAAEKLFKQGIYDQGGQSRKFVLLKLKDQSEVRLELHEDGYVRYVPADVFFKLEDAAFDAMWTRLNAFRK</sequence>